<accession>A0ABU9XSC2</accession>
<reference evidence="2 3" key="1">
    <citation type="submission" date="2024-05" db="EMBL/GenBank/DDBJ databases">
        <authorList>
            <person name="Liu Q."/>
            <person name="Xin Y.-H."/>
        </authorList>
    </citation>
    <scope>NUCLEOTIDE SEQUENCE [LARGE SCALE GENOMIC DNA]</scope>
    <source>
        <strain evidence="2 3">CGMCC 1.15349</strain>
    </source>
</reference>
<keyword evidence="1" id="KW-0732">Signal</keyword>
<dbReference type="EMBL" id="JBDIMF010000003">
    <property type="protein sequence ID" value="MEN2786732.1"/>
    <property type="molecule type" value="Genomic_DNA"/>
</dbReference>
<keyword evidence="3" id="KW-1185">Reference proteome</keyword>
<comment type="caution">
    <text evidence="2">The sequence shown here is derived from an EMBL/GenBank/DDBJ whole genome shotgun (WGS) entry which is preliminary data.</text>
</comment>
<proteinExistence type="predicted"/>
<evidence type="ECO:0000256" key="1">
    <source>
        <dbReference type="SAM" id="SignalP"/>
    </source>
</evidence>
<dbReference type="RefSeq" id="WP_345864526.1">
    <property type="nucleotide sequence ID" value="NZ_JBDIMF010000003.1"/>
</dbReference>
<feature type="signal peptide" evidence="1">
    <location>
        <begin position="1"/>
        <end position="20"/>
    </location>
</feature>
<feature type="chain" id="PRO_5045925881" evidence="1">
    <location>
        <begin position="21"/>
        <end position="247"/>
    </location>
</feature>
<organism evidence="2 3">
    <name type="scientific">Sphingomonas qilianensis</name>
    <dbReference type="NCBI Taxonomy" id="1736690"/>
    <lineage>
        <taxon>Bacteria</taxon>
        <taxon>Pseudomonadati</taxon>
        <taxon>Pseudomonadota</taxon>
        <taxon>Alphaproteobacteria</taxon>
        <taxon>Sphingomonadales</taxon>
        <taxon>Sphingomonadaceae</taxon>
        <taxon>Sphingomonas</taxon>
    </lineage>
</organism>
<evidence type="ECO:0000313" key="2">
    <source>
        <dbReference type="EMBL" id="MEN2786732.1"/>
    </source>
</evidence>
<name>A0ABU9XSC2_9SPHN</name>
<gene>
    <name evidence="2" type="ORF">ABC969_09910</name>
</gene>
<dbReference type="Proteomes" id="UP001404104">
    <property type="component" value="Unassembled WGS sequence"/>
</dbReference>
<sequence>MNIKITSAVLLATTTLPGCATTYSMTPLAEAGQTVRYDQGRATTDQIKRLGSVKVTPVSVAGDGRLVFAVAALNTSGQAVTFGTENITVMDGAGTPVRVFTHDALVRQAKNRATWAAIAVAMVGASAAVAANQNAYRTANGSMTTPGGRVYRYTAQTYDPTAAALGTAAATAGTTAGMIGIRNTLNATLAGLNEEMLQTTTIDSSTAWGGKVVAAKLPGKNWPRDVTVTVAWQGETYPFRFRVAREQ</sequence>
<protein>
    <submittedName>
        <fullName evidence="2">Uncharacterized protein</fullName>
    </submittedName>
</protein>
<evidence type="ECO:0000313" key="3">
    <source>
        <dbReference type="Proteomes" id="UP001404104"/>
    </source>
</evidence>